<proteinExistence type="predicted"/>
<dbReference type="EMBL" id="JAWCUA010000001">
    <property type="protein sequence ID" value="MDU0111678.1"/>
    <property type="molecule type" value="Genomic_DNA"/>
</dbReference>
<sequence length="575" mass="64449">MLTDYYKQELRVLKDIAADFARDNPSLSKSLSGATADPDASRILEGVAFLTANIRQELDSQFPKLLHSLAQLVCPQYIRPMPSATIIAFEPKPSIAKELKIKAGTYIDSKETAEGSCRFKTTESIDLLPLKLTSVSQLDQNGNSGVVINLGFTLINQTLDQLPFNKIRLFLGGEYSDASDLYSLLFNQLQQIKVVANGESYLNKTDISPTGFDKSQSLFPQPKGMMPAFDLIQQYFLFPQKFLFIDLDLTNWVSRGAGDKFEIQFICDKPNFRMPKITREHFVLHASPAVNLFDLESQSILINAQHSEYQLLPNKGSDGGEIQIYSVDHVESHARGMQESRQYILFGGFTKPDGNTSVYELNYQQSSTAYAPDTFIKLAFGQEQQISKNEILKAQLTCSNGQAAEKLSPGDICVATGNTPELTTFRNVTTPTKARKIPLDGDMLWQLISHLSLNYLSITDSDTLKAILRQYIAPDDRHKSDKLVNEKKIESIDKLEVVAGESLFANNFIHGQNIKIIIKSENFECIGDKYLFGSVLDRFLSGTTTINVYTELTFEDYFSGERQLWPAKIGNRPLQ</sequence>
<dbReference type="PANTHER" id="PTHR35370:SF1">
    <property type="entry name" value="TYPE VI SECRETION SYSTEM COMPONENT TSSF1"/>
    <property type="match status" value="1"/>
</dbReference>
<dbReference type="NCBIfam" id="TIGR03359">
    <property type="entry name" value="VI_chp_6"/>
    <property type="match status" value="1"/>
</dbReference>
<reference evidence="1 2" key="1">
    <citation type="submission" date="2023-10" db="EMBL/GenBank/DDBJ databases">
        <title>Psychrosphaera aquimaarina strain SW33 isolated from seawater.</title>
        <authorList>
            <person name="Bayburt H."/>
            <person name="Kim J.M."/>
            <person name="Choi B.J."/>
            <person name="Jeon C.O."/>
        </authorList>
    </citation>
    <scope>NUCLEOTIDE SEQUENCE [LARGE SCALE GENOMIC DNA]</scope>
    <source>
        <strain evidence="1 2">KCTC 52743</strain>
    </source>
</reference>
<dbReference type="InterPro" id="IPR010272">
    <property type="entry name" value="T6SS_TssF"/>
</dbReference>
<dbReference type="PIRSF" id="PIRSF028304">
    <property type="entry name" value="UCP028304"/>
    <property type="match status" value="1"/>
</dbReference>
<comment type="caution">
    <text evidence="1">The sequence shown here is derived from an EMBL/GenBank/DDBJ whole genome shotgun (WGS) entry which is preliminary data.</text>
</comment>
<keyword evidence="2" id="KW-1185">Reference proteome</keyword>
<dbReference type="RefSeq" id="WP_216055696.1">
    <property type="nucleotide sequence ID" value="NZ_JAWCUA010000001.1"/>
</dbReference>
<evidence type="ECO:0000313" key="1">
    <source>
        <dbReference type="EMBL" id="MDU0111678.1"/>
    </source>
</evidence>
<dbReference type="Pfam" id="PF05947">
    <property type="entry name" value="T6SS_TssF"/>
    <property type="match status" value="1"/>
</dbReference>
<name>A0ABU3QW89_9GAMM</name>
<organism evidence="1 2">
    <name type="scientific">Psychrosphaera aquimarina</name>
    <dbReference type="NCBI Taxonomy" id="2044854"/>
    <lineage>
        <taxon>Bacteria</taxon>
        <taxon>Pseudomonadati</taxon>
        <taxon>Pseudomonadota</taxon>
        <taxon>Gammaproteobacteria</taxon>
        <taxon>Alteromonadales</taxon>
        <taxon>Pseudoalteromonadaceae</taxon>
        <taxon>Psychrosphaera</taxon>
    </lineage>
</organism>
<accession>A0ABU3QW89</accession>
<evidence type="ECO:0000313" key="2">
    <source>
        <dbReference type="Proteomes" id="UP001257914"/>
    </source>
</evidence>
<dbReference type="PANTHER" id="PTHR35370">
    <property type="entry name" value="CYTOPLASMIC PROTEIN-RELATED-RELATED"/>
    <property type="match status" value="1"/>
</dbReference>
<dbReference type="Proteomes" id="UP001257914">
    <property type="component" value="Unassembled WGS sequence"/>
</dbReference>
<protein>
    <submittedName>
        <fullName evidence="1">Type VI secretion system baseplate subunit TssF</fullName>
    </submittedName>
</protein>
<gene>
    <name evidence="1" type="primary">tssF</name>
    <name evidence="1" type="ORF">RT723_01355</name>
</gene>